<evidence type="ECO:0000259" key="1">
    <source>
        <dbReference type="PROSITE" id="PS50883"/>
    </source>
</evidence>
<protein>
    <submittedName>
        <fullName evidence="2">EAL domain-containing protein</fullName>
    </submittedName>
</protein>
<keyword evidence="3" id="KW-1185">Reference proteome</keyword>
<dbReference type="SMART" id="SM00052">
    <property type="entry name" value="EAL"/>
    <property type="match status" value="1"/>
</dbReference>
<dbReference type="PROSITE" id="PS50883">
    <property type="entry name" value="EAL"/>
    <property type="match status" value="1"/>
</dbReference>
<feature type="domain" description="EAL" evidence="1">
    <location>
        <begin position="8"/>
        <end position="262"/>
    </location>
</feature>
<proteinExistence type="predicted"/>
<organism evidence="2 3">
    <name type="scientific">Anaerovorax odorimutans</name>
    <dbReference type="NCBI Taxonomy" id="109327"/>
    <lineage>
        <taxon>Bacteria</taxon>
        <taxon>Bacillati</taxon>
        <taxon>Bacillota</taxon>
        <taxon>Clostridia</taxon>
        <taxon>Peptostreptococcales</taxon>
        <taxon>Anaerovoracaceae</taxon>
        <taxon>Anaerovorax</taxon>
    </lineage>
</organism>
<dbReference type="InterPro" id="IPR035919">
    <property type="entry name" value="EAL_sf"/>
</dbReference>
<dbReference type="Gene3D" id="3.20.20.450">
    <property type="entry name" value="EAL domain"/>
    <property type="match status" value="1"/>
</dbReference>
<dbReference type="EMBL" id="JANFXK010000001">
    <property type="protein sequence ID" value="MCQ4635218.1"/>
    <property type="molecule type" value="Genomic_DNA"/>
</dbReference>
<dbReference type="PANTHER" id="PTHR33121:SF70">
    <property type="entry name" value="SIGNALING PROTEIN YKOW"/>
    <property type="match status" value="1"/>
</dbReference>
<dbReference type="SUPFAM" id="SSF141868">
    <property type="entry name" value="EAL domain-like"/>
    <property type="match status" value="1"/>
</dbReference>
<dbReference type="Pfam" id="PF00563">
    <property type="entry name" value="EAL"/>
    <property type="match status" value="1"/>
</dbReference>
<dbReference type="CDD" id="cd01948">
    <property type="entry name" value="EAL"/>
    <property type="match status" value="1"/>
</dbReference>
<gene>
    <name evidence="2" type="ORF">NE619_00535</name>
</gene>
<comment type="caution">
    <text evidence="2">The sequence shown here is derived from an EMBL/GenBank/DDBJ whole genome shotgun (WGS) entry which is preliminary data.</text>
</comment>
<accession>A0ABT1RJ77</accession>
<name>A0ABT1RJ77_9FIRM</name>
<evidence type="ECO:0000313" key="2">
    <source>
        <dbReference type="EMBL" id="MCQ4635218.1"/>
    </source>
</evidence>
<dbReference type="InterPro" id="IPR001633">
    <property type="entry name" value="EAL_dom"/>
</dbReference>
<evidence type="ECO:0000313" key="3">
    <source>
        <dbReference type="Proteomes" id="UP001524502"/>
    </source>
</evidence>
<reference evidence="2 3" key="1">
    <citation type="submission" date="2022-06" db="EMBL/GenBank/DDBJ databases">
        <title>Isolation of gut microbiota from human fecal samples.</title>
        <authorList>
            <person name="Pamer E.G."/>
            <person name="Barat B."/>
            <person name="Waligurski E."/>
            <person name="Medina S."/>
            <person name="Paddock L."/>
            <person name="Mostad J."/>
        </authorList>
    </citation>
    <scope>NUCLEOTIDE SEQUENCE [LARGE SCALE GENOMIC DNA]</scope>
    <source>
        <strain evidence="2 3">SL.3.17</strain>
    </source>
</reference>
<dbReference type="InterPro" id="IPR050706">
    <property type="entry name" value="Cyclic-di-GMP_PDE-like"/>
</dbReference>
<dbReference type="PANTHER" id="PTHR33121">
    <property type="entry name" value="CYCLIC DI-GMP PHOSPHODIESTERASE PDEF"/>
    <property type="match status" value="1"/>
</dbReference>
<dbReference type="RefSeq" id="WP_256130416.1">
    <property type="nucleotide sequence ID" value="NZ_JANFXK010000001.1"/>
</dbReference>
<sequence>METGSENSVRLENAQKYGKYGPGIQDFYAMFQPLYSGDDGALWGFESLLRFYNTLTGAIPPETIIPIIEARGCALIAESVILRETTDLLKRIDALGQAAKGSINISPNQMRQRDLIPRLEEHMECEGLLKENLVLEITEDCYADADATVRFATEAKECGFSVSIDDFGKGYTSPEMILEVPSDIVKIDKDFIQKSRRSDYKRIVEPLAEYCRKAGILLCQEGVEEKRQLELCKELRIDIIQGFYYSEAVTANQLMKLAQCQERTEIT</sequence>
<dbReference type="Proteomes" id="UP001524502">
    <property type="component" value="Unassembled WGS sequence"/>
</dbReference>